<evidence type="ECO:0000313" key="2">
    <source>
        <dbReference type="EMBL" id="KAL2794096.1"/>
    </source>
</evidence>
<dbReference type="Proteomes" id="UP001610563">
    <property type="component" value="Unassembled WGS sequence"/>
</dbReference>
<reference evidence="2 3" key="1">
    <citation type="submission" date="2024-07" db="EMBL/GenBank/DDBJ databases">
        <title>Section-level genome sequencing and comparative genomics of Aspergillus sections Usti and Cavernicolus.</title>
        <authorList>
            <consortium name="Lawrence Berkeley National Laboratory"/>
            <person name="Nybo J.L."/>
            <person name="Vesth T.C."/>
            <person name="Theobald S."/>
            <person name="Frisvad J.C."/>
            <person name="Larsen T.O."/>
            <person name="Kjaerboelling I."/>
            <person name="Rothschild-Mancinelli K."/>
            <person name="Lyhne E.K."/>
            <person name="Kogle M.E."/>
            <person name="Barry K."/>
            <person name="Clum A."/>
            <person name="Na H."/>
            <person name="Ledsgaard L."/>
            <person name="Lin J."/>
            <person name="Lipzen A."/>
            <person name="Kuo A."/>
            <person name="Riley R."/>
            <person name="Mondo S."/>
            <person name="Labutti K."/>
            <person name="Haridas S."/>
            <person name="Pangalinan J."/>
            <person name="Salamov A.A."/>
            <person name="Simmons B.A."/>
            <person name="Magnuson J.K."/>
            <person name="Chen J."/>
            <person name="Drula E."/>
            <person name="Henrissat B."/>
            <person name="Wiebenga A."/>
            <person name="Lubbers R.J."/>
            <person name="Gomes A.C."/>
            <person name="Makela M.R."/>
            <person name="Stajich J."/>
            <person name="Grigoriev I.V."/>
            <person name="Mortensen U.H."/>
            <person name="De Vries R.P."/>
            <person name="Baker S.E."/>
            <person name="Andersen M.R."/>
        </authorList>
    </citation>
    <scope>NUCLEOTIDE SEQUENCE [LARGE SCALE GENOMIC DNA]</scope>
    <source>
        <strain evidence="2 3">CBS 209.92</strain>
    </source>
</reference>
<gene>
    <name evidence="2" type="ORF">BJX66DRAFT_208721</name>
</gene>
<keyword evidence="3" id="KW-1185">Reference proteome</keyword>
<dbReference type="EMBL" id="JBFTWV010000049">
    <property type="protein sequence ID" value="KAL2794096.1"/>
    <property type="molecule type" value="Genomic_DNA"/>
</dbReference>
<proteinExistence type="predicted"/>
<accession>A0ABR4G4Z4</accession>
<evidence type="ECO:0000313" key="3">
    <source>
        <dbReference type="Proteomes" id="UP001610563"/>
    </source>
</evidence>
<name>A0ABR4G4Z4_9EURO</name>
<evidence type="ECO:0000256" key="1">
    <source>
        <dbReference type="SAM" id="MobiDB-lite"/>
    </source>
</evidence>
<sequence>MFVRPLIGRPFPPRGGHSQLPEEQQPDGPRVEDIFYPGLFDVLKVRHILLWKVEPEGLPTEVVDMIVDAAEYWPSTEFTMGERRVIRKDVDEALLCTTPLCYDEKMLDTPSPKLLPHRTVHPCRKIQFSIVSHDQGGWNESQRLRGDNSNVYNGSWTWFDFEIIHKAHETPQKEIVQEKMNPEARRPRHFGPDDPDLLPGQNALQRNRARIQRPQRHLVVWHYLDDIAADCPESEELERSEGRGRNTFAGKHVRELEPGDSIMVWARARFPGWINYVNELSVRVFWAV</sequence>
<feature type="region of interest" description="Disordered" evidence="1">
    <location>
        <begin position="1"/>
        <end position="29"/>
    </location>
</feature>
<comment type="caution">
    <text evidence="2">The sequence shown here is derived from an EMBL/GenBank/DDBJ whole genome shotgun (WGS) entry which is preliminary data.</text>
</comment>
<protein>
    <submittedName>
        <fullName evidence="2">Uncharacterized protein</fullName>
    </submittedName>
</protein>
<organism evidence="2 3">
    <name type="scientific">Aspergillus keveii</name>
    <dbReference type="NCBI Taxonomy" id="714993"/>
    <lineage>
        <taxon>Eukaryota</taxon>
        <taxon>Fungi</taxon>
        <taxon>Dikarya</taxon>
        <taxon>Ascomycota</taxon>
        <taxon>Pezizomycotina</taxon>
        <taxon>Eurotiomycetes</taxon>
        <taxon>Eurotiomycetidae</taxon>
        <taxon>Eurotiales</taxon>
        <taxon>Aspergillaceae</taxon>
        <taxon>Aspergillus</taxon>
        <taxon>Aspergillus subgen. Nidulantes</taxon>
    </lineage>
</organism>